<dbReference type="EMBL" id="JAPZBU010000009">
    <property type="protein sequence ID" value="KAJ5387187.1"/>
    <property type="molecule type" value="Genomic_DNA"/>
</dbReference>
<proteinExistence type="predicted"/>
<evidence type="ECO:0000313" key="1">
    <source>
        <dbReference type="EMBL" id="KAJ5387187.1"/>
    </source>
</evidence>
<accession>A0A9X0B3X9</accession>
<dbReference type="OrthoDB" id="5386330at2759"/>
<dbReference type="GeneID" id="81373345"/>
<protein>
    <submittedName>
        <fullName evidence="1">Uncharacterized protein</fullName>
    </submittedName>
</protein>
<reference evidence="1" key="1">
    <citation type="submission" date="2022-12" db="EMBL/GenBank/DDBJ databases">
        <authorList>
            <person name="Petersen C."/>
        </authorList>
    </citation>
    <scope>NUCLEOTIDE SEQUENCE</scope>
    <source>
        <strain evidence="1">IBT 29677</strain>
    </source>
</reference>
<dbReference type="RefSeq" id="XP_056484985.1">
    <property type="nucleotide sequence ID" value="XM_056634365.1"/>
</dbReference>
<dbReference type="Pfam" id="PF11951">
    <property type="entry name" value="Fungal_trans_2"/>
    <property type="match status" value="1"/>
</dbReference>
<dbReference type="AlphaFoldDB" id="A0A9X0B3X9"/>
<organism evidence="1 2">
    <name type="scientific">Penicillium cosmopolitanum</name>
    <dbReference type="NCBI Taxonomy" id="1131564"/>
    <lineage>
        <taxon>Eukaryota</taxon>
        <taxon>Fungi</taxon>
        <taxon>Dikarya</taxon>
        <taxon>Ascomycota</taxon>
        <taxon>Pezizomycotina</taxon>
        <taxon>Eurotiomycetes</taxon>
        <taxon>Eurotiomycetidae</taxon>
        <taxon>Eurotiales</taxon>
        <taxon>Aspergillaceae</taxon>
        <taxon>Penicillium</taxon>
    </lineage>
</organism>
<dbReference type="Proteomes" id="UP001147747">
    <property type="component" value="Unassembled WGS sequence"/>
</dbReference>
<evidence type="ECO:0000313" key="2">
    <source>
        <dbReference type="Proteomes" id="UP001147747"/>
    </source>
</evidence>
<comment type="caution">
    <text evidence="1">The sequence shown here is derived from an EMBL/GenBank/DDBJ whole genome shotgun (WGS) entry which is preliminary data.</text>
</comment>
<name>A0A9X0B3X9_9EURO</name>
<gene>
    <name evidence="1" type="ORF">N7509_009728</name>
</gene>
<keyword evidence="2" id="KW-1185">Reference proteome</keyword>
<sequence>MSLYARPFNPSNVATGLLQVIPQENLDFLYSCLDIHPKYNEIILKLADIIQKASHIYHVRVVDAPEDTIARLVHDFLAETSSFNAASPGGHILIWPFFIVGTECSSPTDRDFVVSQLRMLWGYTGFGNTLYAIKILKKIWQENGKTKSGTHVFDKVKGFIM</sequence>
<dbReference type="InterPro" id="IPR021858">
    <property type="entry name" value="Fun_TF"/>
</dbReference>
<reference evidence="1" key="2">
    <citation type="journal article" date="2023" name="IMA Fungus">
        <title>Comparative genomic study of the Penicillium genus elucidates a diverse pangenome and 15 lateral gene transfer events.</title>
        <authorList>
            <person name="Petersen C."/>
            <person name="Sorensen T."/>
            <person name="Nielsen M.R."/>
            <person name="Sondergaard T.E."/>
            <person name="Sorensen J.L."/>
            <person name="Fitzpatrick D.A."/>
            <person name="Frisvad J.C."/>
            <person name="Nielsen K.L."/>
        </authorList>
    </citation>
    <scope>NUCLEOTIDE SEQUENCE</scope>
    <source>
        <strain evidence="1">IBT 29677</strain>
    </source>
</reference>